<keyword evidence="2" id="KW-0548">Nucleotidyltransferase</keyword>
<dbReference type="AlphaFoldDB" id="A0A3A3FJ35"/>
<dbReference type="RefSeq" id="WP_119770447.1">
    <property type="nucleotide sequence ID" value="NZ_QYUO01000002.1"/>
</dbReference>
<dbReference type="GO" id="GO:0016779">
    <property type="term" value="F:nucleotidyltransferase activity"/>
    <property type="evidence" value="ECO:0007669"/>
    <property type="project" value="UniProtKB-KW"/>
</dbReference>
<reference evidence="3" key="1">
    <citation type="submission" date="2018-09" db="EMBL/GenBank/DDBJ databases">
        <authorList>
            <person name="Zhu H."/>
        </authorList>
    </citation>
    <scope>NUCLEOTIDE SEQUENCE [LARGE SCALE GENOMIC DNA]</scope>
    <source>
        <strain evidence="3">K1R23-30</strain>
    </source>
</reference>
<dbReference type="InterPro" id="IPR052735">
    <property type="entry name" value="NAD_biosynth-regulator"/>
</dbReference>
<evidence type="ECO:0000313" key="3">
    <source>
        <dbReference type="Proteomes" id="UP000265955"/>
    </source>
</evidence>
<dbReference type="Proteomes" id="UP000265955">
    <property type="component" value="Unassembled WGS sequence"/>
</dbReference>
<keyword evidence="2" id="KW-0808">Transferase</keyword>
<dbReference type="EMBL" id="QYUO01000002">
    <property type="protein sequence ID" value="RJF95297.1"/>
    <property type="molecule type" value="Genomic_DNA"/>
</dbReference>
<proteinExistence type="predicted"/>
<dbReference type="OrthoDB" id="9151999at2"/>
<dbReference type="Gene3D" id="3.40.50.300">
    <property type="entry name" value="P-loop containing nucleotide triphosphate hydrolases"/>
    <property type="match status" value="1"/>
</dbReference>
<keyword evidence="3" id="KW-1185">Reference proteome</keyword>
<accession>A0A3A3FJ35</accession>
<dbReference type="InterPro" id="IPR038727">
    <property type="entry name" value="NadR/Ttd14_AAA_dom"/>
</dbReference>
<gene>
    <name evidence="2" type="ORF">D3871_17845</name>
</gene>
<dbReference type="SUPFAM" id="SSF52540">
    <property type="entry name" value="P-loop containing nucleoside triphosphate hydrolases"/>
    <property type="match status" value="1"/>
</dbReference>
<dbReference type="InterPro" id="IPR027417">
    <property type="entry name" value="P-loop_NTPase"/>
</dbReference>
<evidence type="ECO:0000313" key="2">
    <source>
        <dbReference type="EMBL" id="RJF95297.1"/>
    </source>
</evidence>
<name>A0A3A3FJ35_9BURK</name>
<dbReference type="Pfam" id="PF13521">
    <property type="entry name" value="AAA_28"/>
    <property type="match status" value="1"/>
</dbReference>
<sequence>MNAMQKPWRIAILGAESTGKSTLAEALATHFRTLWVPEYLREFVELHGRTPYEEEQLVIARVQTEREDAAALSASRFLFCDTTPLMTSLYSRFYWGRVEPRLERMAADRHYDLTLVTAPDAPWVADGLQRESEAVRQQIHTQLLAKLAALNLPYSLVSGTEPMRLQQVESLLQRLTPA</sequence>
<protein>
    <submittedName>
        <fullName evidence="2">Nicotinamide-nucleotide adenylyltransferase</fullName>
    </submittedName>
</protein>
<dbReference type="PANTHER" id="PTHR37512">
    <property type="entry name" value="TRIFUNCTIONAL NAD BIOSYNTHESIS/REGULATOR PROTEIN NADR"/>
    <property type="match status" value="1"/>
</dbReference>
<evidence type="ECO:0000259" key="1">
    <source>
        <dbReference type="Pfam" id="PF13521"/>
    </source>
</evidence>
<organism evidence="2 3">
    <name type="scientific">Noviherbaspirillum saxi</name>
    <dbReference type="NCBI Taxonomy" id="2320863"/>
    <lineage>
        <taxon>Bacteria</taxon>
        <taxon>Pseudomonadati</taxon>
        <taxon>Pseudomonadota</taxon>
        <taxon>Betaproteobacteria</taxon>
        <taxon>Burkholderiales</taxon>
        <taxon>Oxalobacteraceae</taxon>
        <taxon>Noviherbaspirillum</taxon>
    </lineage>
</organism>
<dbReference type="PANTHER" id="PTHR37512:SF1">
    <property type="entry name" value="NADR_TTD14 AAA DOMAIN-CONTAINING PROTEIN"/>
    <property type="match status" value="1"/>
</dbReference>
<feature type="domain" description="NadR/Ttd14 AAA" evidence="1">
    <location>
        <begin position="9"/>
        <end position="160"/>
    </location>
</feature>
<comment type="caution">
    <text evidence="2">The sequence shown here is derived from an EMBL/GenBank/DDBJ whole genome shotgun (WGS) entry which is preliminary data.</text>
</comment>